<dbReference type="InterPro" id="IPR030393">
    <property type="entry name" value="G_ENGB_dom"/>
</dbReference>
<feature type="domain" description="EngB-type G" evidence="6">
    <location>
        <begin position="345"/>
        <end position="547"/>
    </location>
</feature>
<dbReference type="PANTHER" id="PTHR11649">
    <property type="entry name" value="MSS1/TRME-RELATED GTP-BINDING PROTEIN"/>
    <property type="match status" value="1"/>
</dbReference>
<dbReference type="VEuPathDB" id="TriTrypDB:BSAL_56795"/>
<keyword evidence="3" id="KW-0460">Magnesium</keyword>
<dbReference type="AlphaFoldDB" id="A0A0S4INE4"/>
<evidence type="ECO:0000313" key="8">
    <source>
        <dbReference type="Proteomes" id="UP000051952"/>
    </source>
</evidence>
<gene>
    <name evidence="7" type="ORF">BSAL_56795</name>
</gene>
<dbReference type="EMBL" id="CYKH01000202">
    <property type="protein sequence ID" value="CUE84216.1"/>
    <property type="molecule type" value="Genomic_DNA"/>
</dbReference>
<dbReference type="InterPro" id="IPR027417">
    <property type="entry name" value="P-loop_NTPase"/>
</dbReference>
<feature type="compositionally biased region" description="Polar residues" evidence="5">
    <location>
        <begin position="814"/>
        <end position="826"/>
    </location>
</feature>
<reference evidence="8" key="1">
    <citation type="submission" date="2015-09" db="EMBL/GenBank/DDBJ databases">
        <authorList>
            <consortium name="Pathogen Informatics"/>
        </authorList>
    </citation>
    <scope>NUCLEOTIDE SEQUENCE [LARGE SCALE GENOMIC DNA]</scope>
    <source>
        <strain evidence="8">Lake Konstanz</strain>
    </source>
</reference>
<feature type="compositionally biased region" description="Polar residues" evidence="5">
    <location>
        <begin position="603"/>
        <end position="613"/>
    </location>
</feature>
<feature type="region of interest" description="Disordered" evidence="5">
    <location>
        <begin position="790"/>
        <end position="853"/>
    </location>
</feature>
<evidence type="ECO:0000256" key="1">
    <source>
        <dbReference type="ARBA" id="ARBA00022723"/>
    </source>
</evidence>
<evidence type="ECO:0000313" key="7">
    <source>
        <dbReference type="EMBL" id="CUE84216.1"/>
    </source>
</evidence>
<dbReference type="SUPFAM" id="SSF52540">
    <property type="entry name" value="P-loop containing nucleoside triphosphate hydrolases"/>
    <property type="match status" value="1"/>
</dbReference>
<dbReference type="GO" id="GO:0005525">
    <property type="term" value="F:GTP binding"/>
    <property type="evidence" value="ECO:0007669"/>
    <property type="project" value="UniProtKB-KW"/>
</dbReference>
<keyword evidence="2" id="KW-0547">Nucleotide-binding</keyword>
<proteinExistence type="predicted"/>
<dbReference type="Proteomes" id="UP000051952">
    <property type="component" value="Unassembled WGS sequence"/>
</dbReference>
<evidence type="ECO:0000256" key="4">
    <source>
        <dbReference type="ARBA" id="ARBA00023134"/>
    </source>
</evidence>
<evidence type="ECO:0000256" key="2">
    <source>
        <dbReference type="ARBA" id="ARBA00022741"/>
    </source>
</evidence>
<organism evidence="7 8">
    <name type="scientific">Bodo saltans</name>
    <name type="common">Flagellated protozoan</name>
    <dbReference type="NCBI Taxonomy" id="75058"/>
    <lineage>
        <taxon>Eukaryota</taxon>
        <taxon>Discoba</taxon>
        <taxon>Euglenozoa</taxon>
        <taxon>Kinetoplastea</taxon>
        <taxon>Metakinetoplastina</taxon>
        <taxon>Eubodonida</taxon>
        <taxon>Bodonidae</taxon>
        <taxon>Bodo</taxon>
    </lineage>
</organism>
<keyword evidence="8" id="KW-1185">Reference proteome</keyword>
<protein>
    <recommendedName>
        <fullName evidence="6">EngB-type G domain-containing protein</fullName>
    </recommendedName>
</protein>
<keyword evidence="4" id="KW-0342">GTP-binding</keyword>
<dbReference type="InterPro" id="IPR006073">
    <property type="entry name" value="GTP-bd"/>
</dbReference>
<dbReference type="OrthoDB" id="391988at2759"/>
<evidence type="ECO:0000259" key="6">
    <source>
        <dbReference type="PROSITE" id="PS51706"/>
    </source>
</evidence>
<dbReference type="PANTHER" id="PTHR11649:SF13">
    <property type="entry name" value="ENGB-TYPE G DOMAIN-CONTAINING PROTEIN"/>
    <property type="match status" value="1"/>
</dbReference>
<evidence type="ECO:0000256" key="5">
    <source>
        <dbReference type="SAM" id="MobiDB-lite"/>
    </source>
</evidence>
<accession>A0A0S4INE4</accession>
<evidence type="ECO:0000256" key="3">
    <source>
        <dbReference type="ARBA" id="ARBA00022842"/>
    </source>
</evidence>
<dbReference type="Gene3D" id="3.40.50.300">
    <property type="entry name" value="P-loop containing nucleotide triphosphate hydrolases"/>
    <property type="match status" value="1"/>
</dbReference>
<sequence>MQSTGCGWRTTRMLLATSITSMTSASDRSRLSLLRKDRGGIGLMERQDMHQSNLTLRWRRQNSSLPRLRPQVALQEIAESAATTPRLLNDGDSTTNDALVKRAMSSPALTSSGDIDDDVVVEPYTSSVTSSESSGTLFTNIATPSSVDAADAPMATTKLIAPPRLRPQVALQEIAESAATTPRLLNDGDSTTNDALVIRAMSSPALTSSGDIDDDVVVEPYTSSVTSPESSGTLFTNIATPSSVDAAAKSRAHRVGADVVELVTDEFKAVREREVERRRKYLYQLTHPIPTDYTYAGKLLPPPPLAFGQIAEESISLGQQLMLGQHYSKVLSAPSSDYFFEINNLYMEIVMVGRANAGKSSLINSLLGQPEMAKTSSTPNSTREVTFYQSVTPDQLKDFANRNPNKLVKLPGGGLQLTFVDLPGFGIEGMSDAWRDNAIAATDSYLGVRRSVNTVLFCIDCDRGLTKTDITYMEWLENLHGVFFIVLTKCDTVPHSRVCAVMRQVYELITKQRRKFRKAFPFVLPISAKDGTNMDVLRGLIAETSGMIPGDKLRELLMQKAKLAADEAERAEESRLWELWNERRQLSQAQFAKMNPHKHMLLSSGSNDPHNNTQSSSRGQQQQQSKKSVTLQISSSRHSGAGPAGAVARPQRPSFDLPYGGGRVRLHDGVHADEAIDVSFDDAGDGHVENDTSISSAEAKEKVVGTDHSSTTLENASSDDHYVGGGAEGGRVSRYLDTLDAWSSSTSKTQQRQAAKRERLERLGIAKPLPPPAQKNVVVFNNTDEHSYAKQASTTSLVEPHRAAPGWRRRVKNSLKSCQISGAPQSQHRHSNVRHNQSTKSMTTSMESMEREPDEAMNMWRARRYAGIASRENPEAPWNALTSLKKKEDDLRQRSAVSKMSKKDLAAYLKNRGSIINGFEAFENTVGERKYWNEDRQAQTLRSKAQMELVAQDRINFGSQPPGLFKAYGAKDTFKPTSSIIGH</sequence>
<feature type="compositionally biased region" description="Low complexity" evidence="5">
    <location>
        <begin position="838"/>
        <end position="847"/>
    </location>
</feature>
<keyword evidence="1" id="KW-0479">Metal-binding</keyword>
<feature type="compositionally biased region" description="Low complexity" evidence="5">
    <location>
        <begin position="614"/>
        <end position="628"/>
    </location>
</feature>
<dbReference type="PROSITE" id="PS51706">
    <property type="entry name" value="G_ENGB"/>
    <property type="match status" value="1"/>
</dbReference>
<name>A0A0S4INE4_BODSA</name>
<dbReference type="OMA" id="YMEWLEN"/>
<feature type="region of interest" description="Disordered" evidence="5">
    <location>
        <begin position="599"/>
        <end position="660"/>
    </location>
</feature>
<dbReference type="CDD" id="cd01876">
    <property type="entry name" value="YihA_EngB"/>
    <property type="match status" value="1"/>
</dbReference>
<feature type="region of interest" description="Disordered" evidence="5">
    <location>
        <begin position="681"/>
        <end position="703"/>
    </location>
</feature>
<feature type="compositionally biased region" description="Polar residues" evidence="5">
    <location>
        <begin position="629"/>
        <end position="638"/>
    </location>
</feature>
<dbReference type="GO" id="GO:0046872">
    <property type="term" value="F:metal ion binding"/>
    <property type="evidence" value="ECO:0007669"/>
    <property type="project" value="UniProtKB-KW"/>
</dbReference>
<dbReference type="Pfam" id="PF01926">
    <property type="entry name" value="MMR_HSR1"/>
    <property type="match status" value="1"/>
</dbReference>